<accession>A0AAU7PGX4</accession>
<organism evidence="1">
    <name type="scientific">Burkholderia phage vB_BgluM-SURPRISE13</name>
    <dbReference type="NCBI Taxonomy" id="3159457"/>
    <lineage>
        <taxon>Viruses</taxon>
    </lineage>
</organism>
<name>A0AAU7PGX4_9VIRU</name>
<proteinExistence type="predicted"/>
<protein>
    <submittedName>
        <fullName evidence="1">Uncharacterized protein</fullName>
    </submittedName>
</protein>
<reference evidence="1" key="1">
    <citation type="submission" date="2024-05" db="EMBL/GenBank/DDBJ databases">
        <title>Isolation and characterization of the novel Burkholderia jumbo bacteriophage Surprise13.</title>
        <authorList>
            <person name="Supina B.S.I."/>
            <person name="Dennis J."/>
        </authorList>
    </citation>
    <scope>NUCLEOTIDE SEQUENCE</scope>
</reference>
<sequence>MFTAKSMWRTQMAEKIISEAPHEGWDAKTRIVHCLYLSSASGTPATRSPAMLTSLIYKTESEHTIQMVQNACIELANQGILSTHTEIPLVMYRLHSDMLIVLESVTSHASKAIRH</sequence>
<evidence type="ECO:0000313" key="1">
    <source>
        <dbReference type="EMBL" id="XBS47724.1"/>
    </source>
</evidence>
<dbReference type="EMBL" id="PP856017">
    <property type="protein sequence ID" value="XBS47724.1"/>
    <property type="molecule type" value="Genomic_DNA"/>
</dbReference>
<gene>
    <name evidence="1" type="ORF">SURPRISE13_133</name>
</gene>